<dbReference type="PANTHER" id="PTHR38453:SF1">
    <property type="entry name" value="CYTOPLASMIC PROTEIN"/>
    <property type="match status" value="1"/>
</dbReference>
<dbReference type="InterPro" id="IPR007423">
    <property type="entry name" value="Sel_put"/>
</dbReference>
<dbReference type="PANTHER" id="PTHR38453">
    <property type="entry name" value="CYTOPLASMIC PROTEIN-RELATED"/>
    <property type="match status" value="1"/>
</dbReference>
<accession>A0A7X5U9P3</accession>
<dbReference type="Proteomes" id="UP000490980">
    <property type="component" value="Unassembled WGS sequence"/>
</dbReference>
<evidence type="ECO:0000313" key="1">
    <source>
        <dbReference type="EMBL" id="NII06491.1"/>
    </source>
</evidence>
<keyword evidence="2" id="KW-1185">Reference proteome</keyword>
<comment type="caution">
    <text evidence="1">The sequence shown here is derived from an EMBL/GenBank/DDBJ whole genome shotgun (WGS) entry which is preliminary data.</text>
</comment>
<organism evidence="1 2">
    <name type="scientific">Luteibacter anthropi</name>
    <dbReference type="NCBI Taxonomy" id="564369"/>
    <lineage>
        <taxon>Bacteria</taxon>
        <taxon>Pseudomonadati</taxon>
        <taxon>Pseudomonadota</taxon>
        <taxon>Gammaproteobacteria</taxon>
        <taxon>Lysobacterales</taxon>
        <taxon>Rhodanobacteraceae</taxon>
        <taxon>Luteibacter</taxon>
    </lineage>
</organism>
<reference evidence="1 2" key="1">
    <citation type="submission" date="2020-03" db="EMBL/GenBank/DDBJ databases">
        <authorList>
            <person name="Lai Q."/>
        </authorList>
    </citation>
    <scope>NUCLEOTIDE SEQUENCE [LARGE SCALE GENOMIC DNA]</scope>
    <source>
        <strain evidence="1 2">CCUG 25036</strain>
    </source>
</reference>
<protein>
    <submittedName>
        <fullName evidence="1">YbdD/YjiX family protein</fullName>
    </submittedName>
</protein>
<dbReference type="Pfam" id="PF04328">
    <property type="entry name" value="Sel_put"/>
    <property type="match status" value="1"/>
</dbReference>
<dbReference type="AlphaFoldDB" id="A0A7X5U9P3"/>
<proteinExistence type="predicted"/>
<dbReference type="EMBL" id="JAARLZ010000004">
    <property type="protein sequence ID" value="NII06491.1"/>
    <property type="molecule type" value="Genomic_DNA"/>
</dbReference>
<evidence type="ECO:0000313" key="2">
    <source>
        <dbReference type="Proteomes" id="UP000490980"/>
    </source>
</evidence>
<gene>
    <name evidence="1" type="ORF">HBF25_08850</name>
</gene>
<dbReference type="RefSeq" id="WP_166947507.1">
    <property type="nucleotide sequence ID" value="NZ_JAARLZ010000004.1"/>
</dbReference>
<name>A0A7X5U9P3_9GAMM</name>
<sequence>MLKYPKAFWRWAVQTARLCCGVPDYDAYVRHLREHHPECPVPSYGAFFRERQEARYRGTGGRCC</sequence>